<dbReference type="EMBL" id="WOFE01000001">
    <property type="protein sequence ID" value="MBM5570019.1"/>
    <property type="molecule type" value="Genomic_DNA"/>
</dbReference>
<gene>
    <name evidence="2" type="ORF">GM173_00325</name>
</gene>
<dbReference type="Pfam" id="PF01370">
    <property type="entry name" value="Epimerase"/>
    <property type="match status" value="1"/>
</dbReference>
<dbReference type="SUPFAM" id="SSF51735">
    <property type="entry name" value="NAD(P)-binding Rossmann-fold domains"/>
    <property type="match status" value="1"/>
</dbReference>
<evidence type="ECO:0000313" key="2">
    <source>
        <dbReference type="EMBL" id="MBM5570019.1"/>
    </source>
</evidence>
<organism evidence="2 3">
    <name type="scientific">Deefgea chitinilytica</name>
    <dbReference type="NCBI Taxonomy" id="570276"/>
    <lineage>
        <taxon>Bacteria</taxon>
        <taxon>Pseudomonadati</taxon>
        <taxon>Pseudomonadota</taxon>
        <taxon>Betaproteobacteria</taxon>
        <taxon>Neisseriales</taxon>
        <taxon>Chitinibacteraceae</taxon>
        <taxon>Deefgea</taxon>
    </lineage>
</organism>
<evidence type="ECO:0000259" key="1">
    <source>
        <dbReference type="Pfam" id="PF01370"/>
    </source>
</evidence>
<comment type="caution">
    <text evidence="2">The sequence shown here is derived from an EMBL/GenBank/DDBJ whole genome shotgun (WGS) entry which is preliminary data.</text>
</comment>
<evidence type="ECO:0000313" key="3">
    <source>
        <dbReference type="Proteomes" id="UP001195660"/>
    </source>
</evidence>
<dbReference type="PANTHER" id="PTHR43245">
    <property type="entry name" value="BIFUNCTIONAL POLYMYXIN RESISTANCE PROTEIN ARNA"/>
    <property type="match status" value="1"/>
</dbReference>
<name>A0ABS2C774_9NEIS</name>
<reference evidence="2 3" key="1">
    <citation type="submission" date="2019-11" db="EMBL/GenBank/DDBJ databases">
        <title>Novel Deefgea species.</title>
        <authorList>
            <person name="Han J.-H."/>
        </authorList>
    </citation>
    <scope>NUCLEOTIDE SEQUENCE [LARGE SCALE GENOMIC DNA]</scope>
    <source>
        <strain evidence="2 3">LMG 24817</strain>
    </source>
</reference>
<dbReference type="InterPro" id="IPR036291">
    <property type="entry name" value="NAD(P)-bd_dom_sf"/>
</dbReference>
<accession>A0ABS2C774</accession>
<dbReference type="RefSeq" id="WP_203569348.1">
    <property type="nucleotide sequence ID" value="NZ_WOFE01000001.1"/>
</dbReference>
<keyword evidence="3" id="KW-1185">Reference proteome</keyword>
<proteinExistence type="predicted"/>
<protein>
    <submittedName>
        <fullName evidence="2">NAD-dependent epimerase/dehydratase family protein</fullName>
    </submittedName>
</protein>
<dbReference type="InterPro" id="IPR050177">
    <property type="entry name" value="Lipid_A_modif_metabolic_enz"/>
</dbReference>
<dbReference type="Proteomes" id="UP001195660">
    <property type="component" value="Unassembled WGS sequence"/>
</dbReference>
<dbReference type="InterPro" id="IPR001509">
    <property type="entry name" value="Epimerase_deHydtase"/>
</dbReference>
<sequence>MKKCLVLGGAGFLGSSLVNSLLAAGHGVRVFDRATAIENLSVIEVSELVEYVSGDFTDSVDIEKALDGIEVVYHLISTTLPQSSNEDMQFDVNSNVISTLKLLELMVAKNIKRIIFSSSGGTVYGLPQTPMLDENHQTKPICSYGITKLAIENYLYLFKRLYGLEPIIFRVSNPYGAGQRVDRPQGVIAAFIQKALTEQEISIWGDGSVIRDYIYISDVADAFVRAIDYTGGEILFNLGSGHGVSLNEIVADLSLLIGRSLNVRYYPSRSFDVPCNILSVEKIWREFGWEAAISLHDGLALTINWIKSETEKTFIL</sequence>
<dbReference type="PRINTS" id="PR01713">
    <property type="entry name" value="NUCEPIMERASE"/>
</dbReference>
<dbReference type="PANTHER" id="PTHR43245:SF59">
    <property type="entry name" value="UDP-GLUCOSE EPIMERASE"/>
    <property type="match status" value="1"/>
</dbReference>
<dbReference type="Gene3D" id="3.40.50.720">
    <property type="entry name" value="NAD(P)-binding Rossmann-like Domain"/>
    <property type="match status" value="1"/>
</dbReference>
<feature type="domain" description="NAD-dependent epimerase/dehydratase" evidence="1">
    <location>
        <begin position="5"/>
        <end position="238"/>
    </location>
</feature>